<keyword evidence="5" id="KW-1185">Reference proteome</keyword>
<feature type="compositionally biased region" description="Basic and acidic residues" evidence="3">
    <location>
        <begin position="490"/>
        <end position="534"/>
    </location>
</feature>
<dbReference type="InterPro" id="IPR045151">
    <property type="entry name" value="DCAF8"/>
</dbReference>
<evidence type="ECO:0000313" key="5">
    <source>
        <dbReference type="Proteomes" id="UP000716595"/>
    </source>
</evidence>
<feature type="non-terminal residue" evidence="4">
    <location>
        <position position="834"/>
    </location>
</feature>
<dbReference type="PANTHER" id="PTHR15574:SF39">
    <property type="entry name" value="DDB1- AND CUL4-ASSOCIATED FACTOR 6"/>
    <property type="match status" value="1"/>
</dbReference>
<reference evidence="4" key="1">
    <citation type="journal article" date="2019" name="Gigascience">
        <title>High-coverage genomes to elucidate the evolution of penguins.</title>
        <authorList>
            <person name="Pan H."/>
            <person name="Cole T.L."/>
            <person name="Bi X."/>
            <person name="Fang M."/>
            <person name="Zhou C."/>
            <person name="Yang Z."/>
            <person name="Ksepka D.T."/>
            <person name="Hart T."/>
            <person name="Bouzat J.L."/>
            <person name="Argilla L.S."/>
            <person name="Bertelsen M.F."/>
            <person name="Boersma P.D."/>
            <person name="Bost C.A."/>
            <person name="Cherel Y."/>
            <person name="Dann P."/>
            <person name="Fiddaman S.R."/>
            <person name="Howard P."/>
            <person name="Labuschagne K."/>
            <person name="Mattern T."/>
            <person name="Miller G."/>
            <person name="Parker P."/>
            <person name="Phillips R.A."/>
            <person name="Quillfeldt P."/>
            <person name="Ryan P.G."/>
            <person name="Taylor H."/>
            <person name="Thompson D.R."/>
            <person name="Young M.J."/>
            <person name="Ellegaard M.R."/>
            <person name="Gilbert M.T.P."/>
            <person name="Sinding M.S."/>
            <person name="Pacheco G."/>
            <person name="Shepherd L.D."/>
            <person name="Tennyson A.J.D."/>
            <person name="Grosser S."/>
            <person name="Kay E."/>
            <person name="Nupen L.J."/>
            <person name="Ellenberg U."/>
            <person name="Houston D.M."/>
            <person name="Reeve A.H."/>
            <person name="Johnson K."/>
            <person name="Masello J.F."/>
            <person name="Stracke T."/>
            <person name="McKinlay B."/>
            <person name="Borboroglu P.G."/>
            <person name="Zhang D.X."/>
            <person name="Zhang G."/>
        </authorList>
    </citation>
    <scope>NUCLEOTIDE SEQUENCE</scope>
    <source>
        <strain evidence="4">RH 110-1</strain>
    </source>
</reference>
<feature type="non-terminal residue" evidence="4">
    <location>
        <position position="1"/>
    </location>
</feature>
<feature type="region of interest" description="Disordered" evidence="3">
    <location>
        <begin position="303"/>
        <end position="414"/>
    </location>
</feature>
<feature type="compositionally biased region" description="Basic and acidic residues" evidence="3">
    <location>
        <begin position="259"/>
        <end position="281"/>
    </location>
</feature>
<dbReference type="SUPFAM" id="SSF50978">
    <property type="entry name" value="WD40 repeat-like"/>
    <property type="match status" value="1"/>
</dbReference>
<dbReference type="InterPro" id="IPR015943">
    <property type="entry name" value="WD40/YVTN_repeat-like_dom_sf"/>
</dbReference>
<dbReference type="Pfam" id="PF00400">
    <property type="entry name" value="WD40"/>
    <property type="match status" value="3"/>
</dbReference>
<sequence>VNTICWNDTGEYILSGSDDTNLVISNPYSRKVLTTIRSGHRANIFSAKFLPCTNDKQIVSCSGDGVIFYTNVEQDAETNRQCQYTCHYGTTYEIMTVPNDPYTFLSCGEDGTVRWFDTRIKTSCTKEDCKDDILINCRRAATSVAICPPIPYYLAVGCSDSSVRIYDRRMLGTRATGNYAGRGTVGMVARFVPPHLNNKSCRVTSLCYSEDGQEILVSYSSDYIYLFDPKDDTARELKVPSAEERREELRQPPVKRLRLRGDWSDTGPRARPESERERDGKQSPNVSLMQRMSDMLSRWFEEASEVAQSNRGRGRSRSRGGTNRTDAPAASNVPPSTESETAMEVDGSEQLPSSSSSTMSAQAPSTSSSTESPPSTSLLSSPDNEQRPSLGASAQPVLHQSDSPSSVVNKQLGSMSLDEQQGAFMYVTDAHPNFINPIFTESDKPRTGTGEPVLSLHYSTEGTTTSTIKLDFTDEWSSTNSSSRGSGSHCKTEGQEDAVKTKASEESGPKDEKTRVPDESHKEDASAEELKTIDETVEMTEATVSGKPGPEHSGSQPEENGPNVDAVSENVEEEASCEKSANQEISSQSTESTANSLAANDEPQPHPESSGLATPDESSTRTSALQETDDSDDDPVLIPGARYRGGPGHRRSAVARIQELFRRRKERKEMEELETLNIRRPLIKMVYKGHRNSRTMIKEANFWGSNFVMSGSDCGHIFIWDRHTAEHLMLLEADNHVVNCLQPHPFDPILASSGIDYDIKIWSPLEESKIFNRKLADEVITRNELMLEETRNTITVPASFMLRMLASLNHIRADRLEGDRSEGSGQENENEDEE</sequence>
<dbReference type="FunFam" id="2.130.10.10:FF:000045">
    <property type="entry name" value="DDB1- and CUL4-associated factor 6 isoform X2"/>
    <property type="match status" value="1"/>
</dbReference>
<dbReference type="OrthoDB" id="4869960at2759"/>
<evidence type="ECO:0000313" key="4">
    <source>
        <dbReference type="EMBL" id="KAF1642680.1"/>
    </source>
</evidence>
<comment type="caution">
    <text evidence="4">The sequence shown here is derived from an EMBL/GenBank/DDBJ whole genome shotgun (WGS) entry which is preliminary data.</text>
</comment>
<proteinExistence type="predicted"/>
<organism evidence="4 5">
    <name type="scientific">Eudyptes chrysocome</name>
    <name type="common">Western rockhopper penguin</name>
    <name type="synonym">Aptenodytes chrysocome</name>
    <dbReference type="NCBI Taxonomy" id="79626"/>
    <lineage>
        <taxon>Eukaryota</taxon>
        <taxon>Metazoa</taxon>
        <taxon>Chordata</taxon>
        <taxon>Craniata</taxon>
        <taxon>Vertebrata</taxon>
        <taxon>Euteleostomi</taxon>
        <taxon>Archelosauria</taxon>
        <taxon>Archosauria</taxon>
        <taxon>Dinosauria</taxon>
        <taxon>Saurischia</taxon>
        <taxon>Theropoda</taxon>
        <taxon>Coelurosauria</taxon>
        <taxon>Aves</taxon>
        <taxon>Neognathae</taxon>
        <taxon>Neoaves</taxon>
        <taxon>Aequornithes</taxon>
        <taxon>Sphenisciformes</taxon>
        <taxon>Spheniscidae</taxon>
        <taxon>Eudyptes</taxon>
    </lineage>
</organism>
<evidence type="ECO:0000256" key="3">
    <source>
        <dbReference type="SAM" id="MobiDB-lite"/>
    </source>
</evidence>
<feature type="compositionally biased region" description="Polar residues" evidence="3">
    <location>
        <begin position="579"/>
        <end position="598"/>
    </location>
</feature>
<dbReference type="GO" id="GO:0045944">
    <property type="term" value="P:positive regulation of transcription by RNA polymerase II"/>
    <property type="evidence" value="ECO:0007669"/>
    <property type="project" value="TreeGrafter"/>
</dbReference>
<dbReference type="PROSITE" id="PS50096">
    <property type="entry name" value="IQ"/>
    <property type="match status" value="1"/>
</dbReference>
<dbReference type="PANTHER" id="PTHR15574">
    <property type="entry name" value="WD REPEAT DOMAIN-CONTAINING FAMILY"/>
    <property type="match status" value="1"/>
</dbReference>
<dbReference type="InterPro" id="IPR036322">
    <property type="entry name" value="WD40_repeat_dom_sf"/>
</dbReference>
<dbReference type="Proteomes" id="UP000716595">
    <property type="component" value="Unassembled WGS sequence"/>
</dbReference>
<dbReference type="GO" id="GO:0080008">
    <property type="term" value="C:Cul4-RING E3 ubiquitin ligase complex"/>
    <property type="evidence" value="ECO:0007669"/>
    <property type="project" value="TreeGrafter"/>
</dbReference>
<dbReference type="Gene3D" id="2.130.10.10">
    <property type="entry name" value="YVTN repeat-like/Quinoprotein amine dehydrogenase"/>
    <property type="match status" value="2"/>
</dbReference>
<feature type="region of interest" description="Disordered" evidence="3">
    <location>
        <begin position="237"/>
        <end position="287"/>
    </location>
</feature>
<feature type="compositionally biased region" description="Polar residues" evidence="3">
    <location>
        <begin position="457"/>
        <end position="468"/>
    </location>
</feature>
<gene>
    <name evidence="4" type="primary">DCAF6</name>
    <name evidence="4" type="ORF">FQV12_0006204</name>
</gene>
<name>A0A8J4KHP5_EUDCH</name>
<protein>
    <submittedName>
        <fullName evidence="4">DDB1- and CUL4-associated factor 6</fullName>
    </submittedName>
</protein>
<keyword evidence="2" id="KW-0677">Repeat</keyword>
<evidence type="ECO:0000256" key="1">
    <source>
        <dbReference type="ARBA" id="ARBA00022574"/>
    </source>
</evidence>
<evidence type="ECO:0000256" key="2">
    <source>
        <dbReference type="ARBA" id="ARBA00022737"/>
    </source>
</evidence>
<keyword evidence="1" id="KW-0853">WD repeat</keyword>
<feature type="region of interest" description="Disordered" evidence="3">
    <location>
        <begin position="435"/>
        <end position="651"/>
    </location>
</feature>
<dbReference type="EMBL" id="VULL01002645">
    <property type="protein sequence ID" value="KAF1642680.1"/>
    <property type="molecule type" value="Genomic_DNA"/>
</dbReference>
<feature type="compositionally biased region" description="Polar residues" evidence="3">
    <location>
        <begin position="398"/>
        <end position="414"/>
    </location>
</feature>
<dbReference type="AlphaFoldDB" id="A0A8J4KHP5"/>
<dbReference type="SMART" id="SM00320">
    <property type="entry name" value="WD40"/>
    <property type="match status" value="6"/>
</dbReference>
<feature type="compositionally biased region" description="Low complexity" evidence="3">
    <location>
        <begin position="348"/>
        <end position="382"/>
    </location>
</feature>
<dbReference type="InterPro" id="IPR001680">
    <property type="entry name" value="WD40_rpt"/>
</dbReference>
<feature type="compositionally biased region" description="Polar residues" evidence="3">
    <location>
        <begin position="616"/>
        <end position="626"/>
    </location>
</feature>
<dbReference type="GO" id="GO:0005737">
    <property type="term" value="C:cytoplasm"/>
    <property type="evidence" value="ECO:0007669"/>
    <property type="project" value="TreeGrafter"/>
</dbReference>
<feature type="compositionally biased region" description="Low complexity" evidence="3">
    <location>
        <begin position="477"/>
        <end position="488"/>
    </location>
</feature>
<accession>A0A8J4KHP5</accession>
<feature type="compositionally biased region" description="Basic and acidic residues" evidence="3">
    <location>
        <begin position="237"/>
        <end position="250"/>
    </location>
</feature>